<dbReference type="InterPro" id="IPR036514">
    <property type="entry name" value="SGNH_hydro_sf"/>
</dbReference>
<feature type="domain" description="SGNH hydrolase-type esterase" evidence="2">
    <location>
        <begin position="54"/>
        <end position="215"/>
    </location>
</feature>
<dbReference type="InterPro" id="IPR013830">
    <property type="entry name" value="SGNH_hydro"/>
</dbReference>
<accession>A0ABV2CYZ0</accession>
<dbReference type="Pfam" id="PF13472">
    <property type="entry name" value="Lipase_GDSL_2"/>
    <property type="match status" value="1"/>
</dbReference>
<dbReference type="PANTHER" id="PTHR30383">
    <property type="entry name" value="THIOESTERASE 1/PROTEASE 1/LYSOPHOSPHOLIPASE L1"/>
    <property type="match status" value="1"/>
</dbReference>
<gene>
    <name evidence="3" type="ORF">ABVV53_05025</name>
</gene>
<dbReference type="RefSeq" id="WP_353983439.1">
    <property type="nucleotide sequence ID" value="NZ_JBEWLY010000008.1"/>
</dbReference>
<protein>
    <submittedName>
        <fullName evidence="3">Arylesterase</fullName>
    </submittedName>
</protein>
<dbReference type="InterPro" id="IPR051532">
    <property type="entry name" value="Ester_Hydrolysis_Enzymes"/>
</dbReference>
<sequence length="237" mass="25241">MLVLYAGTVFLLQGLTGCSKENNSADRIGSEAPQKKAGATRSLAPQGDTRLVLAFGDSLYAGYGLAPEESFPAQLEQALAARGFAADVRNAGVSGDTTAAAQRRLAFTLEGLERKPDLVMVNLGGNDMLRGIDPAETRRNLVAICEELKSRGIPILLTGMIAASNMGEDYASRFNAIYRDLATQYEATLYPFFLEGVITDRAMMLPDRVHPNAKGIDTIAQNVAPLVVSALQDSAAS</sequence>
<feature type="region of interest" description="Disordered" evidence="1">
    <location>
        <begin position="22"/>
        <end position="41"/>
    </location>
</feature>
<reference evidence="3 4" key="1">
    <citation type="submission" date="2024-07" db="EMBL/GenBank/DDBJ databases">
        <title>Novosphingobium kalidii RD2P27.</title>
        <authorList>
            <person name="Sun J.-Q."/>
        </authorList>
    </citation>
    <scope>NUCLEOTIDE SEQUENCE [LARGE SCALE GENOMIC DNA]</scope>
    <source>
        <strain evidence="3 4">RD2P27</strain>
    </source>
</reference>
<dbReference type="Gene3D" id="3.40.50.1110">
    <property type="entry name" value="SGNH hydrolase"/>
    <property type="match status" value="1"/>
</dbReference>
<dbReference type="PANTHER" id="PTHR30383:SF24">
    <property type="entry name" value="THIOESTERASE 1_PROTEASE 1_LYSOPHOSPHOLIPASE L1"/>
    <property type="match status" value="1"/>
</dbReference>
<dbReference type="EMBL" id="JBEWLY010000008">
    <property type="protein sequence ID" value="MET1754823.1"/>
    <property type="molecule type" value="Genomic_DNA"/>
</dbReference>
<evidence type="ECO:0000313" key="3">
    <source>
        <dbReference type="EMBL" id="MET1754823.1"/>
    </source>
</evidence>
<dbReference type="Proteomes" id="UP001548713">
    <property type="component" value="Unassembled WGS sequence"/>
</dbReference>
<dbReference type="CDD" id="cd01822">
    <property type="entry name" value="Lysophospholipase_L1_like"/>
    <property type="match status" value="1"/>
</dbReference>
<dbReference type="SUPFAM" id="SSF52266">
    <property type="entry name" value="SGNH hydrolase"/>
    <property type="match status" value="1"/>
</dbReference>
<evidence type="ECO:0000313" key="4">
    <source>
        <dbReference type="Proteomes" id="UP001548713"/>
    </source>
</evidence>
<evidence type="ECO:0000256" key="1">
    <source>
        <dbReference type="SAM" id="MobiDB-lite"/>
    </source>
</evidence>
<keyword evidence="4" id="KW-1185">Reference proteome</keyword>
<comment type="caution">
    <text evidence="3">The sequence shown here is derived from an EMBL/GenBank/DDBJ whole genome shotgun (WGS) entry which is preliminary data.</text>
</comment>
<proteinExistence type="predicted"/>
<evidence type="ECO:0000259" key="2">
    <source>
        <dbReference type="Pfam" id="PF13472"/>
    </source>
</evidence>
<organism evidence="3 4">
    <name type="scientific">Novosphingobium kalidii</name>
    <dbReference type="NCBI Taxonomy" id="3230299"/>
    <lineage>
        <taxon>Bacteria</taxon>
        <taxon>Pseudomonadati</taxon>
        <taxon>Pseudomonadota</taxon>
        <taxon>Alphaproteobacteria</taxon>
        <taxon>Sphingomonadales</taxon>
        <taxon>Sphingomonadaceae</taxon>
        <taxon>Novosphingobium</taxon>
    </lineage>
</organism>
<name>A0ABV2CYZ0_9SPHN</name>